<gene>
    <name evidence="2" type="ORF">M421DRAFT_287209</name>
</gene>
<feature type="region of interest" description="Disordered" evidence="1">
    <location>
        <begin position="67"/>
        <end position="104"/>
    </location>
</feature>
<keyword evidence="3" id="KW-1185">Reference proteome</keyword>
<dbReference type="RefSeq" id="XP_033452482.1">
    <property type="nucleotide sequence ID" value="XM_033588988.1"/>
</dbReference>
<evidence type="ECO:0000313" key="3">
    <source>
        <dbReference type="Proteomes" id="UP000800082"/>
    </source>
</evidence>
<proteinExistence type="predicted"/>
<accession>A0A6A5RYE3</accession>
<evidence type="ECO:0000256" key="1">
    <source>
        <dbReference type="SAM" id="MobiDB-lite"/>
    </source>
</evidence>
<organism evidence="2 3">
    <name type="scientific">Didymella exigua CBS 183.55</name>
    <dbReference type="NCBI Taxonomy" id="1150837"/>
    <lineage>
        <taxon>Eukaryota</taxon>
        <taxon>Fungi</taxon>
        <taxon>Dikarya</taxon>
        <taxon>Ascomycota</taxon>
        <taxon>Pezizomycotina</taxon>
        <taxon>Dothideomycetes</taxon>
        <taxon>Pleosporomycetidae</taxon>
        <taxon>Pleosporales</taxon>
        <taxon>Pleosporineae</taxon>
        <taxon>Didymellaceae</taxon>
        <taxon>Didymella</taxon>
    </lineage>
</organism>
<reference evidence="2" key="1">
    <citation type="journal article" date="2020" name="Stud. Mycol.">
        <title>101 Dothideomycetes genomes: a test case for predicting lifestyles and emergence of pathogens.</title>
        <authorList>
            <person name="Haridas S."/>
            <person name="Albert R."/>
            <person name="Binder M."/>
            <person name="Bloem J."/>
            <person name="Labutti K."/>
            <person name="Salamov A."/>
            <person name="Andreopoulos B."/>
            <person name="Baker S."/>
            <person name="Barry K."/>
            <person name="Bills G."/>
            <person name="Bluhm B."/>
            <person name="Cannon C."/>
            <person name="Castanera R."/>
            <person name="Culley D."/>
            <person name="Daum C."/>
            <person name="Ezra D."/>
            <person name="Gonzalez J."/>
            <person name="Henrissat B."/>
            <person name="Kuo A."/>
            <person name="Liang C."/>
            <person name="Lipzen A."/>
            <person name="Lutzoni F."/>
            <person name="Magnuson J."/>
            <person name="Mondo S."/>
            <person name="Nolan M."/>
            <person name="Ohm R."/>
            <person name="Pangilinan J."/>
            <person name="Park H.-J."/>
            <person name="Ramirez L."/>
            <person name="Alfaro M."/>
            <person name="Sun H."/>
            <person name="Tritt A."/>
            <person name="Yoshinaga Y."/>
            <person name="Zwiers L.-H."/>
            <person name="Turgeon B."/>
            <person name="Goodwin S."/>
            <person name="Spatafora J."/>
            <person name="Crous P."/>
            <person name="Grigoriev I."/>
        </authorList>
    </citation>
    <scope>NUCLEOTIDE SEQUENCE</scope>
    <source>
        <strain evidence="2">CBS 183.55</strain>
    </source>
</reference>
<sequence length="104" mass="11959">MKRRRKRDRRQYVRSETLGTYRCLAYSCSLTPSVFRLRRVVSNKGHRVFSVHTAALVYVWLQFTAPQSDRTEEPQPRPPVSCPRARTAGEGLGKAGGVDQRHRC</sequence>
<evidence type="ECO:0000313" key="2">
    <source>
        <dbReference type="EMBL" id="KAF1932234.1"/>
    </source>
</evidence>
<dbReference type="AlphaFoldDB" id="A0A6A5RYE3"/>
<dbReference type="GeneID" id="54346635"/>
<dbReference type="Proteomes" id="UP000800082">
    <property type="component" value="Unassembled WGS sequence"/>
</dbReference>
<dbReference type="EMBL" id="ML978959">
    <property type="protein sequence ID" value="KAF1932234.1"/>
    <property type="molecule type" value="Genomic_DNA"/>
</dbReference>
<protein>
    <submittedName>
        <fullName evidence="2">Uncharacterized protein</fullName>
    </submittedName>
</protein>
<name>A0A6A5RYE3_9PLEO</name>